<organism evidence="12 14">
    <name type="scientific">Pandoraea pulmonicola</name>
    <dbReference type="NCBI Taxonomy" id="93221"/>
    <lineage>
        <taxon>Bacteria</taxon>
        <taxon>Pseudomonadati</taxon>
        <taxon>Pseudomonadota</taxon>
        <taxon>Betaproteobacteria</taxon>
        <taxon>Burkholderiales</taxon>
        <taxon>Burkholderiaceae</taxon>
        <taxon>Pandoraea</taxon>
    </lineage>
</organism>
<comment type="subcellular location">
    <subcellularLocation>
        <location evidence="1 7 8">Cytoplasm</location>
    </subcellularLocation>
</comment>
<evidence type="ECO:0000256" key="3">
    <source>
        <dbReference type="ARBA" id="ARBA00022490"/>
    </source>
</evidence>
<dbReference type="Proteomes" id="UP000254589">
    <property type="component" value="Unassembled WGS sequence"/>
</dbReference>
<dbReference type="InterPro" id="IPR013221">
    <property type="entry name" value="Mur_ligase_cen"/>
</dbReference>
<dbReference type="GO" id="GO:0005737">
    <property type="term" value="C:cytoplasm"/>
    <property type="evidence" value="ECO:0007669"/>
    <property type="project" value="UniProtKB-SubCell"/>
</dbReference>
<keyword evidence="6 7" id="KW-0067">ATP-binding</keyword>
<evidence type="ECO:0000256" key="7">
    <source>
        <dbReference type="HAMAP-Rule" id="MF_00639"/>
    </source>
</evidence>
<comment type="function">
    <text evidence="7 8">Cell wall formation. Catalyzes the addition of glutamate to the nucleotide precursor UDP-N-acetylmuramoyl-L-alanine (UMA).</text>
</comment>
<proteinExistence type="inferred from homology"/>
<keyword evidence="7 8" id="KW-0961">Cell wall biogenesis/degradation</keyword>
<dbReference type="SUPFAM" id="SSF53623">
    <property type="entry name" value="MurD-like peptide ligases, catalytic domain"/>
    <property type="match status" value="1"/>
</dbReference>
<dbReference type="PANTHER" id="PTHR43692:SF1">
    <property type="entry name" value="UDP-N-ACETYLMURAMOYLALANINE--D-GLUTAMATE LIGASE"/>
    <property type="match status" value="1"/>
</dbReference>
<dbReference type="Gene3D" id="3.40.1190.10">
    <property type="entry name" value="Mur-like, catalytic domain"/>
    <property type="match status" value="1"/>
</dbReference>
<comment type="similarity">
    <text evidence="7">Belongs to the MurCDEF family.</text>
</comment>
<dbReference type="PANTHER" id="PTHR43692">
    <property type="entry name" value="UDP-N-ACETYLMURAMOYLALANINE--D-GLUTAMATE LIGASE"/>
    <property type="match status" value="1"/>
</dbReference>
<dbReference type="EMBL" id="CP010310">
    <property type="protein sequence ID" value="AJC20085.1"/>
    <property type="molecule type" value="Genomic_DNA"/>
</dbReference>
<dbReference type="Gene3D" id="3.90.190.20">
    <property type="entry name" value="Mur ligase, C-terminal domain"/>
    <property type="match status" value="1"/>
</dbReference>
<comment type="pathway">
    <text evidence="2 7 8">Cell wall biogenesis; peptidoglycan biosynthesis.</text>
</comment>
<reference evidence="12 14" key="3">
    <citation type="submission" date="2018-06" db="EMBL/GenBank/DDBJ databases">
        <authorList>
            <consortium name="Pathogen Informatics"/>
            <person name="Doyle S."/>
        </authorList>
    </citation>
    <scope>NUCLEOTIDE SEQUENCE [LARGE SCALE GENOMIC DNA]</scope>
    <source>
        <strain evidence="12 14">NCTC13159</strain>
    </source>
</reference>
<dbReference type="RefSeq" id="WP_039406015.1">
    <property type="nucleotide sequence ID" value="NZ_CP010310.2"/>
</dbReference>
<name>A0AAJ4ZDZ1_PANPU</name>
<dbReference type="GO" id="GO:0071555">
    <property type="term" value="P:cell wall organization"/>
    <property type="evidence" value="ECO:0007669"/>
    <property type="project" value="UniProtKB-KW"/>
</dbReference>
<dbReference type="InterPro" id="IPR036615">
    <property type="entry name" value="Mur_ligase_C_dom_sf"/>
</dbReference>
<dbReference type="InterPro" id="IPR036565">
    <property type="entry name" value="Mur-like_cat_sf"/>
</dbReference>
<keyword evidence="7 8" id="KW-0131">Cell cycle</keyword>
<comment type="catalytic activity">
    <reaction evidence="7 8">
        <text>UDP-N-acetyl-alpha-D-muramoyl-L-alanine + D-glutamate + ATP = UDP-N-acetyl-alpha-D-muramoyl-L-alanyl-D-glutamate + ADP + phosphate + H(+)</text>
        <dbReference type="Rhea" id="RHEA:16429"/>
        <dbReference type="ChEBI" id="CHEBI:15378"/>
        <dbReference type="ChEBI" id="CHEBI:29986"/>
        <dbReference type="ChEBI" id="CHEBI:30616"/>
        <dbReference type="ChEBI" id="CHEBI:43474"/>
        <dbReference type="ChEBI" id="CHEBI:83898"/>
        <dbReference type="ChEBI" id="CHEBI:83900"/>
        <dbReference type="ChEBI" id="CHEBI:456216"/>
        <dbReference type="EC" id="6.3.2.9"/>
    </reaction>
</comment>
<evidence type="ECO:0000313" key="13">
    <source>
        <dbReference type="Proteomes" id="UP000035086"/>
    </source>
</evidence>
<keyword evidence="13" id="KW-1185">Reference proteome</keyword>
<evidence type="ECO:0000256" key="1">
    <source>
        <dbReference type="ARBA" id="ARBA00004496"/>
    </source>
</evidence>
<dbReference type="AlphaFoldDB" id="A0AAJ4ZDZ1"/>
<dbReference type="SUPFAM" id="SSF53244">
    <property type="entry name" value="MurD-like peptide ligases, peptide-binding domain"/>
    <property type="match status" value="1"/>
</dbReference>
<reference evidence="11" key="2">
    <citation type="submission" date="2016-11" db="EMBL/GenBank/DDBJ databases">
        <title>Complete Genome Sequencing of Pandoraea pulmonicola DSM 16583.</title>
        <authorList>
            <person name="Chan K.-G."/>
        </authorList>
    </citation>
    <scope>NUCLEOTIDE SEQUENCE</scope>
    <source>
        <strain evidence="11">DSM 16583</strain>
    </source>
</reference>
<dbReference type="EMBL" id="UGSJ01000001">
    <property type="protein sequence ID" value="SUA91635.1"/>
    <property type="molecule type" value="Genomic_DNA"/>
</dbReference>
<dbReference type="Proteomes" id="UP000035086">
    <property type="component" value="Chromosome"/>
</dbReference>
<dbReference type="GO" id="GO:0009252">
    <property type="term" value="P:peptidoglycan biosynthetic process"/>
    <property type="evidence" value="ECO:0007669"/>
    <property type="project" value="UniProtKB-UniRule"/>
</dbReference>
<feature type="binding site" evidence="7">
    <location>
        <begin position="143"/>
        <end position="149"/>
    </location>
    <ligand>
        <name>ATP</name>
        <dbReference type="ChEBI" id="CHEBI:30616"/>
    </ligand>
</feature>
<keyword evidence="5 7" id="KW-0547">Nucleotide-binding</keyword>
<gene>
    <name evidence="7 12" type="primary">murD</name>
    <name evidence="12" type="ORF">NCTC13159_03146</name>
    <name evidence="11" type="ORF">RO07_05615</name>
</gene>
<feature type="domain" description="Mur ligase central" evidence="10">
    <location>
        <begin position="141"/>
        <end position="345"/>
    </location>
</feature>
<keyword evidence="3 7" id="KW-0963">Cytoplasm</keyword>
<protein>
    <recommendedName>
        <fullName evidence="7 8">UDP-N-acetylmuramoylalanine--D-glutamate ligase</fullName>
        <ecNumber evidence="7 8">6.3.2.9</ecNumber>
    </recommendedName>
    <alternativeName>
        <fullName evidence="7">D-glutamic acid-adding enzyme</fullName>
    </alternativeName>
    <alternativeName>
        <fullName evidence="7">UDP-N-acetylmuramoyl-L-alanyl-D-glutamate synthetase</fullName>
    </alternativeName>
</protein>
<dbReference type="InterPro" id="IPR004101">
    <property type="entry name" value="Mur_ligase_C"/>
</dbReference>
<evidence type="ECO:0000313" key="14">
    <source>
        <dbReference type="Proteomes" id="UP000254589"/>
    </source>
</evidence>
<evidence type="ECO:0000313" key="11">
    <source>
        <dbReference type="EMBL" id="AJC20085.1"/>
    </source>
</evidence>
<keyword evidence="7 8" id="KW-0132">Cell division</keyword>
<evidence type="ECO:0000256" key="4">
    <source>
        <dbReference type="ARBA" id="ARBA00022598"/>
    </source>
</evidence>
<evidence type="ECO:0000259" key="9">
    <source>
        <dbReference type="Pfam" id="PF02875"/>
    </source>
</evidence>
<dbReference type="Gene3D" id="3.40.50.720">
    <property type="entry name" value="NAD(P)-binding Rossmann-like Domain"/>
    <property type="match status" value="1"/>
</dbReference>
<dbReference type="HAMAP" id="MF_00639">
    <property type="entry name" value="MurD"/>
    <property type="match status" value="1"/>
</dbReference>
<keyword evidence="7 8" id="KW-0573">Peptidoglycan synthesis</keyword>
<dbReference type="GO" id="GO:0008764">
    <property type="term" value="F:UDP-N-acetylmuramoylalanine-D-glutamate ligase activity"/>
    <property type="evidence" value="ECO:0007669"/>
    <property type="project" value="UniProtKB-UniRule"/>
</dbReference>
<reference evidence="13" key="1">
    <citation type="submission" date="2014-12" db="EMBL/GenBank/DDBJ databases">
        <title>Complete Genome Sequencing of Pandoraea pulmonicola DSM 16583.</title>
        <authorList>
            <person name="Chan K.-G."/>
        </authorList>
    </citation>
    <scope>NUCLEOTIDE SEQUENCE [LARGE SCALE GENOMIC DNA]</scope>
    <source>
        <strain evidence="13">DSM 16583</strain>
    </source>
</reference>
<dbReference type="GO" id="GO:0005524">
    <property type="term" value="F:ATP binding"/>
    <property type="evidence" value="ECO:0007669"/>
    <property type="project" value="UniProtKB-UniRule"/>
</dbReference>
<dbReference type="Pfam" id="PF02875">
    <property type="entry name" value="Mur_ligase_C"/>
    <property type="match status" value="1"/>
</dbReference>
<keyword evidence="7 8" id="KW-0133">Cell shape</keyword>
<evidence type="ECO:0000256" key="5">
    <source>
        <dbReference type="ARBA" id="ARBA00022741"/>
    </source>
</evidence>
<dbReference type="Pfam" id="PF21799">
    <property type="entry name" value="MurD-like_N"/>
    <property type="match status" value="1"/>
</dbReference>
<accession>A0AAJ4ZDZ1</accession>
<dbReference type="SUPFAM" id="SSF51984">
    <property type="entry name" value="MurCD N-terminal domain"/>
    <property type="match status" value="1"/>
</dbReference>
<dbReference type="EC" id="6.3.2.9" evidence="7 8"/>
<evidence type="ECO:0000313" key="12">
    <source>
        <dbReference type="EMBL" id="SUA91635.1"/>
    </source>
</evidence>
<dbReference type="KEGG" id="ppul:RO07_05615"/>
<evidence type="ECO:0000256" key="6">
    <source>
        <dbReference type="ARBA" id="ARBA00022840"/>
    </source>
</evidence>
<feature type="domain" description="Mur ligase C-terminal" evidence="9">
    <location>
        <begin position="367"/>
        <end position="480"/>
    </location>
</feature>
<dbReference type="NCBIfam" id="TIGR01087">
    <property type="entry name" value="murD"/>
    <property type="match status" value="1"/>
</dbReference>
<dbReference type="GO" id="GO:0051301">
    <property type="term" value="P:cell division"/>
    <property type="evidence" value="ECO:0007669"/>
    <property type="project" value="UniProtKB-KW"/>
</dbReference>
<evidence type="ECO:0000256" key="2">
    <source>
        <dbReference type="ARBA" id="ARBA00004752"/>
    </source>
</evidence>
<dbReference type="GO" id="GO:0008360">
    <property type="term" value="P:regulation of cell shape"/>
    <property type="evidence" value="ECO:0007669"/>
    <property type="project" value="UniProtKB-KW"/>
</dbReference>
<dbReference type="InterPro" id="IPR005762">
    <property type="entry name" value="MurD"/>
</dbReference>
<sequence length="511" mass="54361">MFGEKFGESWQPRVLILGLGESGLAMARWCARYGCRVRAADTRFASTDSSNVPPNLVTLRAEAPQAEFIGGAFADRIDALLDDIELIGISPGLSPLAPDTAALLAEAAERGVPVWGEIEFFAQALRHMQATSGYAPKVLAITGTNGKTTTTSLTGLLCRRAGKRAAVAGNISPTALDRLTECIAEATLPDVWVLELSSFQLETTHSLAPDAAAILNITQDHLDWHGDMASYAAAKARIFGEQTVRVLNRDDARVIAFAAPDANVVTFGTGRPDAVGDFGLEMEGGMWWLVEGFTRDDAPPAPKRRKAGAVEAAVEVLGKRLMPADALRIRGQHNAANALAALALARAIDLPMAKLLHGLREYPGEPHRVQLVGTINEVEYYDDSKGTNVGATVAAITGLQKKLLLIVGGDGKGQDFSPLANPVAHHARAVLLIGRDAPLLREALTDTGVELIDAPTLEDATREAAKLAQPGDAVLLSPACASFDMFRNYEHRAQVFRDAVVDLAADAGVML</sequence>
<dbReference type="Pfam" id="PF08245">
    <property type="entry name" value="Mur_ligase_M"/>
    <property type="match status" value="1"/>
</dbReference>
<evidence type="ECO:0000259" key="10">
    <source>
        <dbReference type="Pfam" id="PF08245"/>
    </source>
</evidence>
<evidence type="ECO:0000256" key="8">
    <source>
        <dbReference type="RuleBase" id="RU003664"/>
    </source>
</evidence>
<keyword evidence="4 7" id="KW-0436">Ligase</keyword>